<organism evidence="2 3">
    <name type="scientific">Tetrabaena socialis</name>
    <dbReference type="NCBI Taxonomy" id="47790"/>
    <lineage>
        <taxon>Eukaryota</taxon>
        <taxon>Viridiplantae</taxon>
        <taxon>Chlorophyta</taxon>
        <taxon>core chlorophytes</taxon>
        <taxon>Chlorophyceae</taxon>
        <taxon>CS clade</taxon>
        <taxon>Chlamydomonadales</taxon>
        <taxon>Tetrabaenaceae</taxon>
        <taxon>Tetrabaena</taxon>
    </lineage>
</organism>
<name>A0A2J8A7P3_9CHLO</name>
<gene>
    <name evidence="2" type="ORF">TSOC_004882</name>
</gene>
<keyword evidence="3" id="KW-1185">Reference proteome</keyword>
<comment type="caution">
    <text evidence="2">The sequence shown here is derived from an EMBL/GenBank/DDBJ whole genome shotgun (WGS) entry which is preliminary data.</text>
</comment>
<evidence type="ECO:0000313" key="2">
    <source>
        <dbReference type="EMBL" id="PNH08554.1"/>
    </source>
</evidence>
<reference evidence="2 3" key="1">
    <citation type="journal article" date="2017" name="Mol. Biol. Evol.">
        <title>The 4-celled Tetrabaena socialis nuclear genome reveals the essential components for genetic control of cell number at the origin of multicellularity in the volvocine lineage.</title>
        <authorList>
            <person name="Featherston J."/>
            <person name="Arakaki Y."/>
            <person name="Hanschen E.R."/>
            <person name="Ferris P.J."/>
            <person name="Michod R.E."/>
            <person name="Olson B.J.S.C."/>
            <person name="Nozaki H."/>
            <person name="Durand P.M."/>
        </authorList>
    </citation>
    <scope>NUCLEOTIDE SEQUENCE [LARGE SCALE GENOMIC DNA]</scope>
    <source>
        <strain evidence="2 3">NIES-571</strain>
    </source>
</reference>
<accession>A0A2J8A7P3</accession>
<evidence type="ECO:0000313" key="3">
    <source>
        <dbReference type="Proteomes" id="UP000236333"/>
    </source>
</evidence>
<proteinExistence type="predicted"/>
<dbReference type="Proteomes" id="UP000236333">
    <property type="component" value="Unassembled WGS sequence"/>
</dbReference>
<sequence length="131" mass="13468">MTEGRSESAAHSAAPPQLPASWKLPTGVAPLKVTDKLRLLSGIAAVSPPGGSRGQPVTKRRKARWSAASSSDMISSSLKGCVSMDSPLLRLPGLSAPPLPALPARPPYAPPPYEPLRKPPPPAAAGGAERP</sequence>
<dbReference type="EMBL" id="PGGS01000124">
    <property type="protein sequence ID" value="PNH08554.1"/>
    <property type="molecule type" value="Genomic_DNA"/>
</dbReference>
<feature type="region of interest" description="Disordered" evidence="1">
    <location>
        <begin position="90"/>
        <end position="131"/>
    </location>
</feature>
<feature type="compositionally biased region" description="Pro residues" evidence="1">
    <location>
        <begin position="95"/>
        <end position="123"/>
    </location>
</feature>
<dbReference type="AlphaFoldDB" id="A0A2J8A7P3"/>
<feature type="region of interest" description="Disordered" evidence="1">
    <location>
        <begin position="1"/>
        <end position="24"/>
    </location>
</feature>
<evidence type="ECO:0000256" key="1">
    <source>
        <dbReference type="SAM" id="MobiDB-lite"/>
    </source>
</evidence>
<feature type="region of interest" description="Disordered" evidence="1">
    <location>
        <begin position="44"/>
        <end position="70"/>
    </location>
</feature>
<protein>
    <submittedName>
        <fullName evidence="2">Uncharacterized protein</fullName>
    </submittedName>
</protein>